<proteinExistence type="predicted"/>
<feature type="signal peptide" evidence="1">
    <location>
        <begin position="1"/>
        <end position="21"/>
    </location>
</feature>
<name>A0A917BMI0_9HYPH</name>
<dbReference type="Proteomes" id="UP000606044">
    <property type="component" value="Unassembled WGS sequence"/>
</dbReference>
<protein>
    <submittedName>
        <fullName evidence="2">Uncharacterized protein</fullName>
    </submittedName>
</protein>
<organism evidence="2 3">
    <name type="scientific">Azorhizobium oxalatiphilum</name>
    <dbReference type="NCBI Taxonomy" id="980631"/>
    <lineage>
        <taxon>Bacteria</taxon>
        <taxon>Pseudomonadati</taxon>
        <taxon>Pseudomonadota</taxon>
        <taxon>Alphaproteobacteria</taxon>
        <taxon>Hyphomicrobiales</taxon>
        <taxon>Xanthobacteraceae</taxon>
        <taxon>Azorhizobium</taxon>
    </lineage>
</organism>
<dbReference type="AlphaFoldDB" id="A0A917BMI0"/>
<accession>A0A917BMI0</accession>
<reference evidence="2" key="1">
    <citation type="journal article" date="2014" name="Int. J. Syst. Evol. Microbiol.">
        <title>Complete genome sequence of Corynebacterium casei LMG S-19264T (=DSM 44701T), isolated from a smear-ripened cheese.</title>
        <authorList>
            <consortium name="US DOE Joint Genome Institute (JGI-PGF)"/>
            <person name="Walter F."/>
            <person name="Albersmeier A."/>
            <person name="Kalinowski J."/>
            <person name="Ruckert C."/>
        </authorList>
    </citation>
    <scope>NUCLEOTIDE SEQUENCE</scope>
    <source>
        <strain evidence="2">CCM 7897</strain>
    </source>
</reference>
<keyword evidence="1" id="KW-0732">Signal</keyword>
<evidence type="ECO:0000313" key="2">
    <source>
        <dbReference type="EMBL" id="GGF51808.1"/>
    </source>
</evidence>
<sequence>MRLLIASMMGLAATLPMTASADAAGFATRDLVPFATTVSAALGEGCQTVADPQRVTIVCKSGLGPLVDVTIKRRESNDRIEQNIRSGKTGQPEVDALCKKINDQCTATMLDVAPAVGWIGAQPQGRQALSTAVILRDGDQLTVRALANDPEQARAYVDKTLAVVRPVIGQ</sequence>
<keyword evidence="3" id="KW-1185">Reference proteome</keyword>
<evidence type="ECO:0000313" key="3">
    <source>
        <dbReference type="Proteomes" id="UP000606044"/>
    </source>
</evidence>
<evidence type="ECO:0000256" key="1">
    <source>
        <dbReference type="SAM" id="SignalP"/>
    </source>
</evidence>
<dbReference type="EMBL" id="BMCT01000001">
    <property type="protein sequence ID" value="GGF51808.1"/>
    <property type="molecule type" value="Genomic_DNA"/>
</dbReference>
<gene>
    <name evidence="2" type="ORF">GCM10007301_09060</name>
</gene>
<comment type="caution">
    <text evidence="2">The sequence shown here is derived from an EMBL/GenBank/DDBJ whole genome shotgun (WGS) entry which is preliminary data.</text>
</comment>
<dbReference type="RefSeq" id="WP_188575781.1">
    <property type="nucleotide sequence ID" value="NZ_BMCT01000001.1"/>
</dbReference>
<feature type="chain" id="PRO_5037162312" evidence="1">
    <location>
        <begin position="22"/>
        <end position="170"/>
    </location>
</feature>
<reference evidence="2" key="2">
    <citation type="submission" date="2020-09" db="EMBL/GenBank/DDBJ databases">
        <authorList>
            <person name="Sun Q."/>
            <person name="Sedlacek I."/>
        </authorList>
    </citation>
    <scope>NUCLEOTIDE SEQUENCE</scope>
    <source>
        <strain evidence="2">CCM 7897</strain>
    </source>
</reference>